<name>A0A0R3L3Z3_9BRAD</name>
<comment type="subcellular location">
    <subcellularLocation>
        <location evidence="3">Secreted</location>
    </subcellularLocation>
    <subcellularLocation>
        <location evidence="3">Bacterial flagellum</location>
    </subcellularLocation>
</comment>
<dbReference type="GO" id="GO:0005576">
    <property type="term" value="C:extracellular region"/>
    <property type="evidence" value="ECO:0007669"/>
    <property type="project" value="UniProtKB-SubCell"/>
</dbReference>
<dbReference type="EMBL" id="LLXZ01000155">
    <property type="protein sequence ID" value="KRR02599.1"/>
    <property type="molecule type" value="Genomic_DNA"/>
</dbReference>
<dbReference type="InterPro" id="IPR046358">
    <property type="entry name" value="Flagellin_C"/>
</dbReference>
<keyword evidence="2 3" id="KW-0975">Bacterial flagellum</keyword>
<dbReference type="GO" id="GO:0005198">
    <property type="term" value="F:structural molecule activity"/>
    <property type="evidence" value="ECO:0007669"/>
    <property type="project" value="UniProtKB-UniRule"/>
</dbReference>
<evidence type="ECO:0000313" key="7">
    <source>
        <dbReference type="Proteomes" id="UP000050863"/>
    </source>
</evidence>
<keyword evidence="7" id="KW-1185">Reference proteome</keyword>
<dbReference type="GO" id="GO:0009288">
    <property type="term" value="C:bacterial-type flagellum"/>
    <property type="evidence" value="ECO:0007669"/>
    <property type="project" value="UniProtKB-SubCell"/>
</dbReference>
<dbReference type="STRING" id="280332.CQ12_37220"/>
<dbReference type="RefSeq" id="WP_057838005.1">
    <property type="nucleotide sequence ID" value="NZ_LLXZ01000155.1"/>
</dbReference>
<accession>A0A0R3L3Z3</accession>
<reference evidence="6 7" key="1">
    <citation type="submission" date="2014-03" db="EMBL/GenBank/DDBJ databases">
        <title>Bradyrhizobium valentinum sp. nov., isolated from effective nodules of Lupinus mariae-josephae, a lupine endemic of basic-lime soils in Eastern Spain.</title>
        <authorList>
            <person name="Duran D."/>
            <person name="Rey L."/>
            <person name="Navarro A."/>
            <person name="Busquets A."/>
            <person name="Imperial J."/>
            <person name="Ruiz-Argueso T."/>
        </authorList>
    </citation>
    <scope>NUCLEOTIDE SEQUENCE [LARGE SCALE GENOMIC DNA]</scope>
    <source>
        <strain evidence="6 7">PAC68</strain>
    </source>
</reference>
<evidence type="ECO:0000259" key="4">
    <source>
        <dbReference type="Pfam" id="PF00669"/>
    </source>
</evidence>
<feature type="domain" description="Flagellin C-terminal" evidence="5">
    <location>
        <begin position="729"/>
        <end position="813"/>
    </location>
</feature>
<comment type="similarity">
    <text evidence="1 3">Belongs to the bacterial flagellin family.</text>
</comment>
<evidence type="ECO:0000256" key="1">
    <source>
        <dbReference type="ARBA" id="ARBA00005709"/>
    </source>
</evidence>
<dbReference type="OrthoDB" id="9808068at2"/>
<keyword evidence="3" id="KW-0964">Secreted</keyword>
<dbReference type="Pfam" id="PF00700">
    <property type="entry name" value="Flagellin_C"/>
    <property type="match status" value="1"/>
</dbReference>
<dbReference type="Pfam" id="PF00669">
    <property type="entry name" value="Flagellin_N"/>
    <property type="match status" value="1"/>
</dbReference>
<proteinExistence type="inferred from homology"/>
<gene>
    <name evidence="6" type="ORF">CQ12_37220</name>
</gene>
<evidence type="ECO:0000256" key="3">
    <source>
        <dbReference type="RuleBase" id="RU362073"/>
    </source>
</evidence>
<dbReference type="Gene3D" id="1.20.1330.10">
    <property type="entry name" value="f41 fragment of flagellin, N-terminal domain"/>
    <property type="match status" value="1"/>
</dbReference>
<protein>
    <recommendedName>
        <fullName evidence="3">Flagellin</fullName>
    </recommendedName>
</protein>
<organism evidence="6 7">
    <name type="scientific">Bradyrhizobium jicamae</name>
    <dbReference type="NCBI Taxonomy" id="280332"/>
    <lineage>
        <taxon>Bacteria</taxon>
        <taxon>Pseudomonadati</taxon>
        <taxon>Pseudomonadota</taxon>
        <taxon>Alphaproteobacteria</taxon>
        <taxon>Hyphomicrobiales</taxon>
        <taxon>Nitrobacteraceae</taxon>
        <taxon>Bradyrhizobium</taxon>
    </lineage>
</organism>
<sequence length="814" mass="80534">MSGIVLSSSVRQNLLSLQSTADLLATTQNRLATGKKVNSALDNPTNFFTASSLDSRASDINNLLDGIGNGVQVLQAANTGITSLQKLVDSAKSIANQALQTPVGYVKSNATSATSSATASDLLAGTPQVNSSVNGSVQFNNVSQIYSATPGAAGAVRNNNHLGAYIAGTTGAGTPVLNDNTTTAAPITAATVISGAAGAGSDNLSSPPTVGETIVVNGTTITFTTAGTGQQDATHIRLDDTVGDLLTAINTASGGSSSISAGGAITLTGSTTADLVISDTGGALASFGLTAGTYARTNAATTPAPVTLATRLAGAASPTSDALATANQFTTSDTIVVNGVTINFFDSGNSVPQQGPTTATQKYIDLASATLNTLKTEFDAASGGTLTVSGTGQLTITTGTAADVTVAGSGLAKLGLAAGTITRTSAPATPAQITGATTLKGNVGSNSLTSNFTSGDQIVVNTKTIAFYDSTLGETAGVAANTTYLDLSTATVANVLTQIDAYSGGTGSAVSGGRVTLNAGTTAALAISGSGLAKLGLTAGTTAASTPANPGLSGKTLTIGSTGGGVATNITFGSNAGEVSDLNELNAALAANNLQASINTTGQITLTTTNAAASFNIGLLGGTATDPGGAFAGVAVVNAVADPNSQATRASLVAQYNQTIEQIKTTAQDSSFNGVNLLNGDTLKLTFNETGKSTLTISGVNFDPAGLGLSSLAQGTDFIDNSSTQKVLTALNNASSSLRSQASAFGSNLSIVQIRQDFSKNLINVLQTGSSNLTLADTNEEAANSQALSTRQSIAVSALALANQSQQSVLQLLR</sequence>
<feature type="domain" description="Flagellin N-terminal" evidence="4">
    <location>
        <begin position="13"/>
        <end position="102"/>
    </location>
</feature>
<dbReference type="AlphaFoldDB" id="A0A0R3L3Z3"/>
<comment type="function">
    <text evidence="3">Flagellin is the subunit protein which polymerizes to form the filaments of bacterial flagella.</text>
</comment>
<evidence type="ECO:0000313" key="6">
    <source>
        <dbReference type="EMBL" id="KRR02599.1"/>
    </source>
</evidence>
<dbReference type="Proteomes" id="UP000050863">
    <property type="component" value="Unassembled WGS sequence"/>
</dbReference>
<dbReference type="InterPro" id="IPR001029">
    <property type="entry name" value="Flagellin_N"/>
</dbReference>
<evidence type="ECO:0000256" key="2">
    <source>
        <dbReference type="ARBA" id="ARBA00023143"/>
    </source>
</evidence>
<evidence type="ECO:0000259" key="5">
    <source>
        <dbReference type="Pfam" id="PF00700"/>
    </source>
</evidence>
<dbReference type="SUPFAM" id="SSF64518">
    <property type="entry name" value="Phase 1 flagellin"/>
    <property type="match status" value="2"/>
</dbReference>
<comment type="caution">
    <text evidence="6">The sequence shown here is derived from an EMBL/GenBank/DDBJ whole genome shotgun (WGS) entry which is preliminary data.</text>
</comment>